<organism evidence="1 2">
    <name type="scientific">Bacteroides stercoris ATCC 43183</name>
    <dbReference type="NCBI Taxonomy" id="449673"/>
    <lineage>
        <taxon>Bacteria</taxon>
        <taxon>Pseudomonadati</taxon>
        <taxon>Bacteroidota</taxon>
        <taxon>Bacteroidia</taxon>
        <taxon>Bacteroidales</taxon>
        <taxon>Bacteroidaceae</taxon>
        <taxon>Bacteroides</taxon>
    </lineage>
</organism>
<proteinExistence type="predicted"/>
<protein>
    <submittedName>
        <fullName evidence="1">Uncharacterized protein</fullName>
    </submittedName>
</protein>
<dbReference type="HOGENOM" id="CLU_3229885_0_0_10"/>
<reference evidence="1 2" key="1">
    <citation type="submission" date="2007-11" db="EMBL/GenBank/DDBJ databases">
        <title>Draft genome sequence of Bacteroides stercoris(ATCC 43183).</title>
        <authorList>
            <person name="Sudarsanam P."/>
            <person name="Ley R."/>
            <person name="Guruge J."/>
            <person name="Turnbaugh P.J."/>
            <person name="Mahowald M."/>
            <person name="Liep D."/>
            <person name="Gordon J."/>
        </authorList>
    </citation>
    <scope>NUCLEOTIDE SEQUENCE [LARGE SCALE GENOMIC DNA]</scope>
    <source>
        <strain evidence="1 2">ATCC 43183</strain>
    </source>
</reference>
<reference evidence="1 2" key="2">
    <citation type="submission" date="2007-11" db="EMBL/GenBank/DDBJ databases">
        <authorList>
            <person name="Fulton L."/>
            <person name="Clifton S."/>
            <person name="Fulton B."/>
            <person name="Xu J."/>
            <person name="Minx P."/>
            <person name="Pepin K.H."/>
            <person name="Johnson M."/>
            <person name="Thiruvilangam P."/>
            <person name="Bhonagiri V."/>
            <person name="Nash W.E."/>
            <person name="Mardis E.R."/>
            <person name="Wilson R.K."/>
        </authorList>
    </citation>
    <scope>NUCLEOTIDE SEQUENCE [LARGE SCALE GENOMIC DNA]</scope>
    <source>
        <strain evidence="1 2">ATCC 43183</strain>
    </source>
</reference>
<comment type="caution">
    <text evidence="1">The sequence shown here is derived from an EMBL/GenBank/DDBJ whole genome shotgun (WGS) entry which is preliminary data.</text>
</comment>
<dbReference type="EMBL" id="ABFZ02000016">
    <property type="protein sequence ID" value="EDS16395.1"/>
    <property type="molecule type" value="Genomic_DNA"/>
</dbReference>
<evidence type="ECO:0000313" key="2">
    <source>
        <dbReference type="Proteomes" id="UP000004713"/>
    </source>
</evidence>
<accession>B0NM39</accession>
<sequence length="43" mass="4618">MPRCLAASAKGASFLIGDAGISIPRIEIVGMSFYIILSFKLQM</sequence>
<dbReference type="Proteomes" id="UP000004713">
    <property type="component" value="Unassembled WGS sequence"/>
</dbReference>
<evidence type="ECO:0000313" key="1">
    <source>
        <dbReference type="EMBL" id="EDS16395.1"/>
    </source>
</evidence>
<name>B0NM39_BACSE</name>
<gene>
    <name evidence="1" type="ORF">BACSTE_00525</name>
</gene>
<dbReference type="AlphaFoldDB" id="B0NM39"/>